<dbReference type="Proteomes" id="UP000299102">
    <property type="component" value="Unassembled WGS sequence"/>
</dbReference>
<sequence>MKQAEDDLRNITGSPNESSEKNYSTSVKIASYMTEHCIAHVIAFPQHSSRAAPMLSCNRPPRHPSAI</sequence>
<gene>
    <name evidence="2" type="ORF">EVAR_28968_1</name>
</gene>
<reference evidence="2 3" key="1">
    <citation type="journal article" date="2019" name="Commun. Biol.">
        <title>The bagworm genome reveals a unique fibroin gene that provides high tensile strength.</title>
        <authorList>
            <person name="Kono N."/>
            <person name="Nakamura H."/>
            <person name="Ohtoshi R."/>
            <person name="Tomita M."/>
            <person name="Numata K."/>
            <person name="Arakawa K."/>
        </authorList>
    </citation>
    <scope>NUCLEOTIDE SEQUENCE [LARGE SCALE GENOMIC DNA]</scope>
</reference>
<name>A0A4C1VZQ8_EUMVA</name>
<dbReference type="AlphaFoldDB" id="A0A4C1VZQ8"/>
<proteinExistence type="predicted"/>
<evidence type="ECO:0000313" key="2">
    <source>
        <dbReference type="EMBL" id="GBP43792.1"/>
    </source>
</evidence>
<keyword evidence="3" id="KW-1185">Reference proteome</keyword>
<dbReference type="EMBL" id="BGZK01000442">
    <property type="protein sequence ID" value="GBP43792.1"/>
    <property type="molecule type" value="Genomic_DNA"/>
</dbReference>
<protein>
    <submittedName>
        <fullName evidence="2">Uncharacterized protein</fullName>
    </submittedName>
</protein>
<comment type="caution">
    <text evidence="2">The sequence shown here is derived from an EMBL/GenBank/DDBJ whole genome shotgun (WGS) entry which is preliminary data.</text>
</comment>
<feature type="region of interest" description="Disordered" evidence="1">
    <location>
        <begin position="1"/>
        <end position="23"/>
    </location>
</feature>
<evidence type="ECO:0000256" key="1">
    <source>
        <dbReference type="SAM" id="MobiDB-lite"/>
    </source>
</evidence>
<accession>A0A4C1VZQ8</accession>
<organism evidence="2 3">
    <name type="scientific">Eumeta variegata</name>
    <name type="common">Bagworm moth</name>
    <name type="synonym">Eumeta japonica</name>
    <dbReference type="NCBI Taxonomy" id="151549"/>
    <lineage>
        <taxon>Eukaryota</taxon>
        <taxon>Metazoa</taxon>
        <taxon>Ecdysozoa</taxon>
        <taxon>Arthropoda</taxon>
        <taxon>Hexapoda</taxon>
        <taxon>Insecta</taxon>
        <taxon>Pterygota</taxon>
        <taxon>Neoptera</taxon>
        <taxon>Endopterygota</taxon>
        <taxon>Lepidoptera</taxon>
        <taxon>Glossata</taxon>
        <taxon>Ditrysia</taxon>
        <taxon>Tineoidea</taxon>
        <taxon>Psychidae</taxon>
        <taxon>Oiketicinae</taxon>
        <taxon>Eumeta</taxon>
    </lineage>
</organism>
<evidence type="ECO:0000313" key="3">
    <source>
        <dbReference type="Proteomes" id="UP000299102"/>
    </source>
</evidence>
<feature type="compositionally biased region" description="Polar residues" evidence="1">
    <location>
        <begin position="11"/>
        <end position="23"/>
    </location>
</feature>